<dbReference type="STRING" id="1518501.CQ10_31340"/>
<dbReference type="AlphaFoldDB" id="A0A0R3LH36"/>
<dbReference type="CDD" id="cd00130">
    <property type="entry name" value="PAS"/>
    <property type="match status" value="1"/>
</dbReference>
<evidence type="ECO:0000313" key="20">
    <source>
        <dbReference type="Proteomes" id="UP000051913"/>
    </source>
</evidence>
<dbReference type="InterPro" id="IPR013767">
    <property type="entry name" value="PAS_fold"/>
</dbReference>
<dbReference type="GO" id="GO:0005524">
    <property type="term" value="F:ATP binding"/>
    <property type="evidence" value="ECO:0007669"/>
    <property type="project" value="UniProtKB-KW"/>
</dbReference>
<evidence type="ECO:0000313" key="19">
    <source>
        <dbReference type="EMBL" id="KRR04352.1"/>
    </source>
</evidence>
<dbReference type="SMART" id="SM00091">
    <property type="entry name" value="PAS"/>
    <property type="match status" value="1"/>
</dbReference>
<keyword evidence="12" id="KW-0418">Kinase</keyword>
<dbReference type="SUPFAM" id="SSF55785">
    <property type="entry name" value="PYP-like sensor domain (PAS domain)"/>
    <property type="match status" value="1"/>
</dbReference>
<dbReference type="Gene3D" id="3.30.565.10">
    <property type="entry name" value="Histidine kinase-like ATPase, C-terminal domain"/>
    <property type="match status" value="1"/>
</dbReference>
<proteinExistence type="predicted"/>
<dbReference type="InterPro" id="IPR000014">
    <property type="entry name" value="PAS"/>
</dbReference>
<keyword evidence="16" id="KW-0675">Receptor</keyword>
<dbReference type="Pfam" id="PF13185">
    <property type="entry name" value="GAF_2"/>
    <property type="match status" value="1"/>
</dbReference>
<dbReference type="Proteomes" id="UP000051913">
    <property type="component" value="Unassembled WGS sequence"/>
</dbReference>
<evidence type="ECO:0000256" key="10">
    <source>
        <dbReference type="ARBA" id="ARBA00022737"/>
    </source>
</evidence>
<dbReference type="Gene3D" id="3.30.450.40">
    <property type="match status" value="1"/>
</dbReference>
<dbReference type="InterPro" id="IPR029016">
    <property type="entry name" value="GAF-like_dom_sf"/>
</dbReference>
<evidence type="ECO:0000256" key="11">
    <source>
        <dbReference type="ARBA" id="ARBA00022741"/>
    </source>
</evidence>
<accession>A0A0R3LH36</accession>
<keyword evidence="11" id="KW-0547">Nucleotide-binding</keyword>
<evidence type="ECO:0000256" key="13">
    <source>
        <dbReference type="ARBA" id="ARBA00022840"/>
    </source>
</evidence>
<dbReference type="PROSITE" id="PS50112">
    <property type="entry name" value="PAS"/>
    <property type="match status" value="1"/>
</dbReference>
<evidence type="ECO:0000256" key="8">
    <source>
        <dbReference type="ARBA" id="ARBA00022643"/>
    </source>
</evidence>
<keyword evidence="14" id="KW-0157">Chromophore</keyword>
<dbReference type="EC" id="2.7.13.3" evidence="2"/>
<dbReference type="InterPro" id="IPR000700">
    <property type="entry name" value="PAS-assoc_C"/>
</dbReference>
<organism evidence="19 20">
    <name type="scientific">Bradyrhizobium valentinum</name>
    <dbReference type="NCBI Taxonomy" id="1518501"/>
    <lineage>
        <taxon>Bacteria</taxon>
        <taxon>Pseudomonadati</taxon>
        <taxon>Pseudomonadota</taxon>
        <taxon>Alphaproteobacteria</taxon>
        <taxon>Hyphomicrobiales</taxon>
        <taxon>Nitrobacteraceae</taxon>
        <taxon>Bradyrhizobium</taxon>
    </lineage>
</organism>
<gene>
    <name evidence="19" type="ORF">CP49_21420</name>
</gene>
<dbReference type="Gene3D" id="3.30.450.20">
    <property type="entry name" value="PAS domain"/>
    <property type="match status" value="1"/>
</dbReference>
<dbReference type="SMART" id="SM00086">
    <property type="entry name" value="PAC"/>
    <property type="match status" value="1"/>
</dbReference>
<evidence type="ECO:0000256" key="7">
    <source>
        <dbReference type="ARBA" id="ARBA00022630"/>
    </source>
</evidence>
<name>A0A0R3LH36_9BRAD</name>
<keyword evidence="9" id="KW-0808">Transferase</keyword>
<dbReference type="InterPro" id="IPR001610">
    <property type="entry name" value="PAC"/>
</dbReference>
<keyword evidence="8" id="KW-0288">FMN</keyword>
<keyword evidence="5" id="KW-0597">Phosphoprotein</keyword>
<evidence type="ECO:0000256" key="2">
    <source>
        <dbReference type="ARBA" id="ARBA00012438"/>
    </source>
</evidence>
<dbReference type="Pfam" id="PF07536">
    <property type="entry name" value="HWE_HK"/>
    <property type="match status" value="1"/>
</dbReference>
<evidence type="ECO:0000259" key="18">
    <source>
        <dbReference type="PROSITE" id="PS50113"/>
    </source>
</evidence>
<sequence>MLSTAELRRRPSRAPDHEAESNALIALAQSMASSPQGILQKLADTALTLCRAHSAGLSLLEDGDQKSNFHWRAIAGQWASHIDGGTPRDFGPCGTVLDQNVAMVCSHPELDFPYWTSIKPVLEEGLLIPFYIKGEAVGTIWVVAHDTSRRFDSEDLRVMTSLGTFAAAAYQTLLSQDATQRIASIVESSDDAIVSKDLNGVIVTWNKGAERIFGYTAEEVIGKPITILIPPDRHEEEPAILERIRRGERVEHYETVRMRKHGSPVHISLTISPIKNAEGKIVGASKIARDITERKRSEAQITVLAREAEHRAKNVLATVQAIVNLSDSDTPEGLKHIITGRIQALANVHTLFVESRWTGAELHSLVKEELAAYRRDGKGRARVDGPNVVMRPDIAQTVAVALHELATNAAKYGALSVAEGNVQVEWWCASDGRLVLRWTEAGGPPVKPPMRHGFGTRVMDSMIRGQLKGEMRFDWRAEGLVCEIALPT</sequence>
<dbReference type="EMBL" id="LLXX01000126">
    <property type="protein sequence ID" value="KRR04352.1"/>
    <property type="molecule type" value="Genomic_DNA"/>
</dbReference>
<comment type="caution">
    <text evidence="19">The sequence shown here is derived from an EMBL/GenBank/DDBJ whole genome shotgun (WGS) entry which is preliminary data.</text>
</comment>
<keyword evidence="10" id="KW-0677">Repeat</keyword>
<keyword evidence="6" id="KW-0716">Sensory transduction</keyword>
<dbReference type="PANTHER" id="PTHR41523">
    <property type="entry name" value="TWO-COMPONENT SYSTEM SENSOR PROTEIN"/>
    <property type="match status" value="1"/>
</dbReference>
<evidence type="ECO:0000256" key="12">
    <source>
        <dbReference type="ARBA" id="ARBA00022777"/>
    </source>
</evidence>
<dbReference type="InterPro" id="IPR036890">
    <property type="entry name" value="HATPase_C_sf"/>
</dbReference>
<evidence type="ECO:0000256" key="15">
    <source>
        <dbReference type="ARBA" id="ARBA00023026"/>
    </source>
</evidence>
<keyword evidence="20" id="KW-1185">Reference proteome</keyword>
<comment type="catalytic activity">
    <reaction evidence="1">
        <text>ATP + protein L-histidine = ADP + protein N-phospho-L-histidine.</text>
        <dbReference type="EC" id="2.7.13.3"/>
    </reaction>
</comment>
<keyword evidence="7" id="KW-0285">Flavoprotein</keyword>
<dbReference type="InterPro" id="IPR003018">
    <property type="entry name" value="GAF"/>
</dbReference>
<evidence type="ECO:0000256" key="3">
    <source>
        <dbReference type="ARBA" id="ARBA00021740"/>
    </source>
</evidence>
<dbReference type="GO" id="GO:0004673">
    <property type="term" value="F:protein histidine kinase activity"/>
    <property type="evidence" value="ECO:0007669"/>
    <property type="project" value="UniProtKB-EC"/>
</dbReference>
<dbReference type="SUPFAM" id="SSF55781">
    <property type="entry name" value="GAF domain-like"/>
    <property type="match status" value="1"/>
</dbReference>
<feature type="domain" description="PAC" evidence="18">
    <location>
        <begin position="251"/>
        <end position="303"/>
    </location>
</feature>
<feature type="domain" description="PAS" evidence="17">
    <location>
        <begin position="178"/>
        <end position="248"/>
    </location>
</feature>
<keyword evidence="4" id="KW-0600">Photoreceptor protein</keyword>
<dbReference type="GO" id="GO:0009881">
    <property type="term" value="F:photoreceptor activity"/>
    <property type="evidence" value="ECO:0007669"/>
    <property type="project" value="UniProtKB-KW"/>
</dbReference>
<protein>
    <recommendedName>
        <fullName evidence="3">Blue-light-activated histidine kinase</fullName>
        <ecNumber evidence="2">2.7.13.3</ecNumber>
    </recommendedName>
</protein>
<evidence type="ECO:0000256" key="16">
    <source>
        <dbReference type="ARBA" id="ARBA00023170"/>
    </source>
</evidence>
<evidence type="ECO:0000259" key="17">
    <source>
        <dbReference type="PROSITE" id="PS50112"/>
    </source>
</evidence>
<reference evidence="19 20" key="1">
    <citation type="submission" date="2014-03" db="EMBL/GenBank/DDBJ databases">
        <title>Bradyrhizobium valentinum sp. nov., isolated from effective nodules of Lupinus mariae-josephae, a lupine endemic of basic-lime soils in Eastern Spain.</title>
        <authorList>
            <person name="Duran D."/>
            <person name="Rey L."/>
            <person name="Navarro A."/>
            <person name="Busquets A."/>
            <person name="Imperial J."/>
            <person name="Ruiz-Argueso T."/>
        </authorList>
    </citation>
    <scope>NUCLEOTIDE SEQUENCE [LARGE SCALE GENOMIC DNA]</scope>
    <source>
        <strain evidence="19 20">LmjM3</strain>
    </source>
</reference>
<dbReference type="Pfam" id="PF00989">
    <property type="entry name" value="PAS"/>
    <property type="match status" value="1"/>
</dbReference>
<dbReference type="PROSITE" id="PS50113">
    <property type="entry name" value="PAC"/>
    <property type="match status" value="1"/>
</dbReference>
<dbReference type="SMART" id="SM00911">
    <property type="entry name" value="HWE_HK"/>
    <property type="match status" value="1"/>
</dbReference>
<evidence type="ECO:0000256" key="4">
    <source>
        <dbReference type="ARBA" id="ARBA00022543"/>
    </source>
</evidence>
<dbReference type="PANTHER" id="PTHR41523:SF8">
    <property type="entry name" value="ETHYLENE RESPONSE SENSOR PROTEIN"/>
    <property type="match status" value="1"/>
</dbReference>
<keyword evidence="13" id="KW-0067">ATP-binding</keyword>
<dbReference type="InterPro" id="IPR035965">
    <property type="entry name" value="PAS-like_dom_sf"/>
</dbReference>
<evidence type="ECO:0000256" key="6">
    <source>
        <dbReference type="ARBA" id="ARBA00022606"/>
    </source>
</evidence>
<evidence type="ECO:0000256" key="14">
    <source>
        <dbReference type="ARBA" id="ARBA00022991"/>
    </source>
</evidence>
<dbReference type="GO" id="GO:0006355">
    <property type="term" value="P:regulation of DNA-templated transcription"/>
    <property type="evidence" value="ECO:0007669"/>
    <property type="project" value="InterPro"/>
</dbReference>
<evidence type="ECO:0000256" key="5">
    <source>
        <dbReference type="ARBA" id="ARBA00022553"/>
    </source>
</evidence>
<dbReference type="NCBIfam" id="TIGR00229">
    <property type="entry name" value="sensory_box"/>
    <property type="match status" value="1"/>
</dbReference>
<keyword evidence="15" id="KW-0843">Virulence</keyword>
<evidence type="ECO:0000256" key="9">
    <source>
        <dbReference type="ARBA" id="ARBA00022679"/>
    </source>
</evidence>
<dbReference type="InterPro" id="IPR011102">
    <property type="entry name" value="Sig_transdc_His_kinase_HWE"/>
</dbReference>
<evidence type="ECO:0000256" key="1">
    <source>
        <dbReference type="ARBA" id="ARBA00000085"/>
    </source>
</evidence>